<feature type="region of interest" description="Disordered" evidence="1">
    <location>
        <begin position="1"/>
        <end position="124"/>
    </location>
</feature>
<feature type="compositionally biased region" description="Pro residues" evidence="1">
    <location>
        <begin position="235"/>
        <end position="270"/>
    </location>
</feature>
<accession>A0ABP1DK91</accession>
<sequence>MNTKADASPHPLPSLPPSPVEEDISRAGTWPEDTSTLTDKPPKAKGKERERLDTPSLPYAAEESGFSSDEGETGVEGYPPTKDEKAQARRVEENLRRWELQERQRRKAARESTMSSPTRTSFMADMTQQASLLWSARRSIRPPTGGGGSHHVLRPAEDGVPLDEIDTPAPSRRASSEPAVNPFITPAASTVSLNEPYQSAIMTASSSLPSSEEASTSTLTTPTASRPMLPASLPSHPPPQPLDLPKPRTPPPRTGTPHANKPPEPMPPPTLNVTLDEENVPAGKTRWWTDWLCGCMDTGDHQAARTNPFE</sequence>
<proteinExistence type="predicted"/>
<protein>
    <submittedName>
        <fullName evidence="2">Uncharacterized protein</fullName>
    </submittedName>
</protein>
<feature type="compositionally biased region" description="Polar residues" evidence="1">
    <location>
        <begin position="112"/>
        <end position="124"/>
    </location>
</feature>
<evidence type="ECO:0000256" key="1">
    <source>
        <dbReference type="SAM" id="MobiDB-lite"/>
    </source>
</evidence>
<organism evidence="2 3">
    <name type="scientific">Somion occarium</name>
    <dbReference type="NCBI Taxonomy" id="3059160"/>
    <lineage>
        <taxon>Eukaryota</taxon>
        <taxon>Fungi</taxon>
        <taxon>Dikarya</taxon>
        <taxon>Basidiomycota</taxon>
        <taxon>Agaricomycotina</taxon>
        <taxon>Agaricomycetes</taxon>
        <taxon>Polyporales</taxon>
        <taxon>Cerrenaceae</taxon>
        <taxon>Somion</taxon>
    </lineage>
</organism>
<feature type="compositionally biased region" description="Pro residues" evidence="1">
    <location>
        <begin position="10"/>
        <end position="19"/>
    </location>
</feature>
<name>A0ABP1DK91_9APHY</name>
<feature type="compositionally biased region" description="Basic and acidic residues" evidence="1">
    <location>
        <begin position="81"/>
        <end position="103"/>
    </location>
</feature>
<feature type="region of interest" description="Disordered" evidence="1">
    <location>
        <begin position="203"/>
        <end position="278"/>
    </location>
</feature>
<keyword evidence="3" id="KW-1185">Reference proteome</keyword>
<gene>
    <name evidence="2" type="ORF">GFSPODELE1_LOCUS6348</name>
</gene>
<evidence type="ECO:0000313" key="2">
    <source>
        <dbReference type="EMBL" id="CAL1707399.1"/>
    </source>
</evidence>
<evidence type="ECO:0000313" key="3">
    <source>
        <dbReference type="Proteomes" id="UP001497453"/>
    </source>
</evidence>
<dbReference type="EMBL" id="OZ037947">
    <property type="protein sequence ID" value="CAL1707399.1"/>
    <property type="molecule type" value="Genomic_DNA"/>
</dbReference>
<feature type="region of interest" description="Disordered" evidence="1">
    <location>
        <begin position="138"/>
        <end position="181"/>
    </location>
</feature>
<feature type="compositionally biased region" description="Low complexity" evidence="1">
    <location>
        <begin position="203"/>
        <end position="234"/>
    </location>
</feature>
<feature type="compositionally biased region" description="Basic and acidic residues" evidence="1">
    <location>
        <begin position="40"/>
        <end position="53"/>
    </location>
</feature>
<dbReference type="Proteomes" id="UP001497453">
    <property type="component" value="Chromosome 4"/>
</dbReference>
<reference evidence="3" key="1">
    <citation type="submission" date="2024-04" db="EMBL/GenBank/DDBJ databases">
        <authorList>
            <person name="Shaw F."/>
            <person name="Minotto A."/>
        </authorList>
    </citation>
    <scope>NUCLEOTIDE SEQUENCE [LARGE SCALE GENOMIC DNA]</scope>
</reference>